<feature type="transmembrane region" description="Helical" evidence="7">
    <location>
        <begin position="267"/>
        <end position="288"/>
    </location>
</feature>
<dbReference type="GO" id="GO:0015990">
    <property type="term" value="P:electron transport coupled proton transport"/>
    <property type="evidence" value="ECO:0007669"/>
    <property type="project" value="TreeGrafter"/>
</dbReference>
<feature type="transmembrane region" description="Helical" evidence="7">
    <location>
        <begin position="67"/>
        <end position="93"/>
    </location>
</feature>
<dbReference type="Pfam" id="PF00361">
    <property type="entry name" value="Proton_antipo_M"/>
    <property type="match status" value="1"/>
</dbReference>
<dbReference type="InterPro" id="IPR010227">
    <property type="entry name" value="NADH_Q_OxRdtase_chainM/4"/>
</dbReference>
<protein>
    <submittedName>
        <fullName evidence="9">NADH-quinone oxidoreductase subunit M</fullName>
    </submittedName>
</protein>
<feature type="domain" description="NADH:quinone oxidoreductase/Mrp antiporter transmembrane" evidence="8">
    <location>
        <begin position="122"/>
        <end position="405"/>
    </location>
</feature>
<keyword evidence="4 7" id="KW-1133">Transmembrane helix</keyword>
<gene>
    <name evidence="9" type="ORF">JF888_13890</name>
</gene>
<proteinExistence type="inferred from homology"/>
<keyword evidence="5 7" id="KW-0472">Membrane</keyword>
<dbReference type="PRINTS" id="PR01437">
    <property type="entry name" value="NUOXDRDTASE4"/>
</dbReference>
<dbReference type="EMBL" id="JAEKNQ010000056">
    <property type="protein sequence ID" value="MBJ7604259.1"/>
    <property type="molecule type" value="Genomic_DNA"/>
</dbReference>
<feature type="transmembrane region" description="Helical" evidence="7">
    <location>
        <begin position="295"/>
        <end position="314"/>
    </location>
</feature>
<feature type="transmembrane region" description="Helical" evidence="7">
    <location>
        <begin position="158"/>
        <end position="180"/>
    </location>
</feature>
<dbReference type="InterPro" id="IPR003918">
    <property type="entry name" value="NADH_UbQ_OxRdtase"/>
</dbReference>
<evidence type="ECO:0000256" key="6">
    <source>
        <dbReference type="RuleBase" id="RU000320"/>
    </source>
</evidence>
<evidence type="ECO:0000313" key="9">
    <source>
        <dbReference type="EMBL" id="MBJ7604259.1"/>
    </source>
</evidence>
<evidence type="ECO:0000256" key="4">
    <source>
        <dbReference type="ARBA" id="ARBA00022989"/>
    </source>
</evidence>
<feature type="transmembrane region" description="Helical" evidence="7">
    <location>
        <begin position="200"/>
        <end position="220"/>
    </location>
</feature>
<comment type="similarity">
    <text evidence="2">Belongs to the complex I subunit 4 family.</text>
</comment>
<dbReference type="Proteomes" id="UP000620075">
    <property type="component" value="Unassembled WGS sequence"/>
</dbReference>
<dbReference type="NCBIfam" id="TIGR01972">
    <property type="entry name" value="NDH_I_M"/>
    <property type="match status" value="1"/>
</dbReference>
<comment type="caution">
    <text evidence="9">The sequence shown here is derived from an EMBL/GenBank/DDBJ whole genome shotgun (WGS) entry which is preliminary data.</text>
</comment>
<keyword evidence="3 6" id="KW-0812">Transmembrane</keyword>
<accession>A0A934KEV3</accession>
<dbReference type="GO" id="GO:0016020">
    <property type="term" value="C:membrane"/>
    <property type="evidence" value="ECO:0007669"/>
    <property type="project" value="UniProtKB-SubCell"/>
</dbReference>
<feature type="transmembrane region" description="Helical" evidence="7">
    <location>
        <begin position="105"/>
        <end position="132"/>
    </location>
</feature>
<name>A0A934KEV3_9BACT</name>
<feature type="transmembrane region" description="Helical" evidence="7">
    <location>
        <begin position="398"/>
        <end position="418"/>
    </location>
</feature>
<evidence type="ECO:0000256" key="5">
    <source>
        <dbReference type="ARBA" id="ARBA00023136"/>
    </source>
</evidence>
<sequence>MLTAIWLLPIAGALAVALLPRHLTKSVGLGVAGLTLLLTLAVAVSFDPGHRGYQFEENLPWVDQYKVAYHLGVDGISLWLLVLNALLTVIAILATGPRLQRLRGFIAMLLFLAGCLAGIFLAADLLLFYVFWEIQLIPAYFLLWQWGEGRSGRAALKFILYTLVGSLLALVGVIGEYIYAGNTFQLADLAAHPPTPAIQFGLFLLLGLAFAIKVPLFPFHGWLPDAYRAAPAAFLVTFAGVMGKTGAYAMLRILIPLLPHPVFWWDWNGVMPILAVIGIAWGALLALTQRDMKMVIAYSSVSHMGFIVLGIFSFNQPGQQGALIQMINHGVIIPALFLLVAWIGARTGSRDRAVLKDLAPRMPVLAGIFLIVTLAALGLPGLNSFVGEFMTLLGAWQFAPWLAVAGCIGLLLAPVYMLRLFQGVMYAARGEQLSAPSAESAEGVHVSGLPTTADGSIPQPVAAVAARPARLDLGRAELGILLPLVLLMFVLGLYPYLITQAMNALAFPLPVPWR</sequence>
<evidence type="ECO:0000256" key="3">
    <source>
        <dbReference type="ARBA" id="ARBA00022692"/>
    </source>
</evidence>
<feature type="transmembrane region" description="Helical" evidence="7">
    <location>
        <begin position="27"/>
        <end position="46"/>
    </location>
</feature>
<dbReference type="AlphaFoldDB" id="A0A934KEV3"/>
<reference evidence="9 10" key="1">
    <citation type="submission" date="2020-10" db="EMBL/GenBank/DDBJ databases">
        <title>Ca. Dormibacterota MAGs.</title>
        <authorList>
            <person name="Montgomery K."/>
        </authorList>
    </citation>
    <scope>NUCLEOTIDE SEQUENCE [LARGE SCALE GENOMIC DNA]</scope>
    <source>
        <strain evidence="9">SC8811_S16_3</strain>
    </source>
</reference>
<organism evidence="9 10">
    <name type="scientific">Candidatus Dormiibacter inghamiae</name>
    <dbReference type="NCBI Taxonomy" id="3127013"/>
    <lineage>
        <taxon>Bacteria</taxon>
        <taxon>Bacillati</taxon>
        <taxon>Candidatus Dormiibacterota</taxon>
        <taxon>Candidatus Dormibacteria</taxon>
        <taxon>Candidatus Dormibacterales</taxon>
        <taxon>Candidatus Dormibacteraceae</taxon>
        <taxon>Candidatus Dormiibacter</taxon>
    </lineage>
</organism>
<evidence type="ECO:0000259" key="8">
    <source>
        <dbReference type="Pfam" id="PF00361"/>
    </source>
</evidence>
<comment type="subcellular location">
    <subcellularLocation>
        <location evidence="1">Endomembrane system</location>
        <topology evidence="1">Multi-pass membrane protein</topology>
    </subcellularLocation>
    <subcellularLocation>
        <location evidence="6">Membrane</location>
        <topology evidence="6">Multi-pass membrane protein</topology>
    </subcellularLocation>
</comment>
<evidence type="ECO:0000256" key="2">
    <source>
        <dbReference type="ARBA" id="ARBA00009025"/>
    </source>
</evidence>
<dbReference type="GO" id="GO:0012505">
    <property type="term" value="C:endomembrane system"/>
    <property type="evidence" value="ECO:0007669"/>
    <property type="project" value="UniProtKB-SubCell"/>
</dbReference>
<dbReference type="RefSeq" id="WP_338181607.1">
    <property type="nucleotide sequence ID" value="NZ_JAEKNQ010000056.1"/>
</dbReference>
<dbReference type="GO" id="GO:0008137">
    <property type="term" value="F:NADH dehydrogenase (ubiquinone) activity"/>
    <property type="evidence" value="ECO:0007669"/>
    <property type="project" value="InterPro"/>
</dbReference>
<evidence type="ECO:0000313" key="10">
    <source>
        <dbReference type="Proteomes" id="UP000620075"/>
    </source>
</evidence>
<feature type="transmembrane region" description="Helical" evidence="7">
    <location>
        <begin position="478"/>
        <end position="498"/>
    </location>
</feature>
<dbReference type="PANTHER" id="PTHR43507">
    <property type="entry name" value="NADH-UBIQUINONE OXIDOREDUCTASE CHAIN 4"/>
    <property type="match status" value="1"/>
</dbReference>
<evidence type="ECO:0000256" key="7">
    <source>
        <dbReference type="SAM" id="Phobius"/>
    </source>
</evidence>
<evidence type="ECO:0000256" key="1">
    <source>
        <dbReference type="ARBA" id="ARBA00004127"/>
    </source>
</evidence>
<feature type="transmembrane region" description="Helical" evidence="7">
    <location>
        <begin position="364"/>
        <end position="386"/>
    </location>
</feature>
<dbReference type="InterPro" id="IPR001750">
    <property type="entry name" value="ND/Mrp_TM"/>
</dbReference>
<dbReference type="GO" id="GO:0048039">
    <property type="term" value="F:ubiquinone binding"/>
    <property type="evidence" value="ECO:0007669"/>
    <property type="project" value="TreeGrafter"/>
</dbReference>
<feature type="transmembrane region" description="Helical" evidence="7">
    <location>
        <begin position="232"/>
        <end position="255"/>
    </location>
</feature>
<dbReference type="GO" id="GO:0003954">
    <property type="term" value="F:NADH dehydrogenase activity"/>
    <property type="evidence" value="ECO:0007669"/>
    <property type="project" value="TreeGrafter"/>
</dbReference>
<dbReference type="GO" id="GO:0042773">
    <property type="term" value="P:ATP synthesis coupled electron transport"/>
    <property type="evidence" value="ECO:0007669"/>
    <property type="project" value="InterPro"/>
</dbReference>
<feature type="transmembrane region" description="Helical" evidence="7">
    <location>
        <begin position="326"/>
        <end position="344"/>
    </location>
</feature>
<dbReference type="PANTHER" id="PTHR43507:SF1">
    <property type="entry name" value="NADH-UBIQUINONE OXIDOREDUCTASE CHAIN 4"/>
    <property type="match status" value="1"/>
</dbReference>